<comment type="caution">
    <text evidence="1">The sequence shown here is derived from an EMBL/GenBank/DDBJ whole genome shotgun (WGS) entry which is preliminary data.</text>
</comment>
<dbReference type="AlphaFoldDB" id="A0A498J3R7"/>
<reference evidence="1 2" key="1">
    <citation type="submission" date="2018-10" db="EMBL/GenBank/DDBJ databases">
        <title>A high-quality apple genome assembly.</title>
        <authorList>
            <person name="Hu J."/>
        </authorList>
    </citation>
    <scope>NUCLEOTIDE SEQUENCE [LARGE SCALE GENOMIC DNA]</scope>
    <source>
        <strain evidence="2">cv. HFTH1</strain>
        <tissue evidence="1">Young leaf</tissue>
    </source>
</reference>
<name>A0A498J3R7_MALDO</name>
<dbReference type="Proteomes" id="UP000290289">
    <property type="component" value="Chromosome 10"/>
</dbReference>
<sequence length="217" mass="24997">MVNYASGLMKLVDVEVFGNFGEMVYVVQFGCDECLYYYVYKRWQIKEASCFGHLESVDKFALNGQPVHELLIRRVENSHLVHKEELRRKQPIGCELTYLRACDKPYDLEVKPSNIRLLTKYFPQKFGFVGESSKGKGKGVKCKGKLKAAPKKATKKVLVTCVELERAFKECEDMDDALKMRLIYFAKVVLIRVKSNMGVNLAHLDLVEDMNRFNTYS</sequence>
<proteinExistence type="predicted"/>
<organism evidence="1 2">
    <name type="scientific">Malus domestica</name>
    <name type="common">Apple</name>
    <name type="synonym">Pyrus malus</name>
    <dbReference type="NCBI Taxonomy" id="3750"/>
    <lineage>
        <taxon>Eukaryota</taxon>
        <taxon>Viridiplantae</taxon>
        <taxon>Streptophyta</taxon>
        <taxon>Embryophyta</taxon>
        <taxon>Tracheophyta</taxon>
        <taxon>Spermatophyta</taxon>
        <taxon>Magnoliopsida</taxon>
        <taxon>eudicotyledons</taxon>
        <taxon>Gunneridae</taxon>
        <taxon>Pentapetalae</taxon>
        <taxon>rosids</taxon>
        <taxon>fabids</taxon>
        <taxon>Rosales</taxon>
        <taxon>Rosaceae</taxon>
        <taxon>Amygdaloideae</taxon>
        <taxon>Maleae</taxon>
        <taxon>Malus</taxon>
    </lineage>
</organism>
<evidence type="ECO:0000313" key="2">
    <source>
        <dbReference type="Proteomes" id="UP000290289"/>
    </source>
</evidence>
<gene>
    <name evidence="1" type="ORF">DVH24_042172</name>
</gene>
<dbReference type="EMBL" id="RDQH01000336">
    <property type="protein sequence ID" value="RXH88101.1"/>
    <property type="molecule type" value="Genomic_DNA"/>
</dbReference>
<evidence type="ECO:0000313" key="1">
    <source>
        <dbReference type="EMBL" id="RXH88101.1"/>
    </source>
</evidence>
<protein>
    <submittedName>
        <fullName evidence="1">Uncharacterized protein</fullName>
    </submittedName>
</protein>
<keyword evidence="2" id="KW-1185">Reference proteome</keyword>
<accession>A0A498J3R7</accession>